<dbReference type="RefSeq" id="WP_029722256.1">
    <property type="nucleotide sequence ID" value="NZ_JNVU01000017.1"/>
</dbReference>
<dbReference type="GO" id="GO:0016491">
    <property type="term" value="F:oxidoreductase activity"/>
    <property type="evidence" value="ECO:0007669"/>
    <property type="project" value="UniProtKB-KW"/>
</dbReference>
<dbReference type="SUPFAM" id="SSF51735">
    <property type="entry name" value="NAD(P)-binding Rossmann-fold domains"/>
    <property type="match status" value="1"/>
</dbReference>
<dbReference type="OrthoDB" id="9797538at2"/>
<dbReference type="PIRSF" id="PIRSF000126">
    <property type="entry name" value="11-beta-HSD1"/>
    <property type="match status" value="1"/>
</dbReference>
<dbReference type="eggNOG" id="COG0300">
    <property type="taxonomic scope" value="Bacteria"/>
</dbReference>
<dbReference type="Pfam" id="PF00106">
    <property type="entry name" value="adh_short"/>
    <property type="match status" value="1"/>
</dbReference>
<evidence type="ECO:0000256" key="2">
    <source>
        <dbReference type="ARBA" id="ARBA00023002"/>
    </source>
</evidence>
<dbReference type="SMART" id="SM00822">
    <property type="entry name" value="PKS_KR"/>
    <property type="match status" value="1"/>
</dbReference>
<organism evidence="4 5">
    <name type="scientific">Saccharopolyspora rectivirgula</name>
    <dbReference type="NCBI Taxonomy" id="28042"/>
    <lineage>
        <taxon>Bacteria</taxon>
        <taxon>Bacillati</taxon>
        <taxon>Actinomycetota</taxon>
        <taxon>Actinomycetes</taxon>
        <taxon>Pseudonocardiales</taxon>
        <taxon>Pseudonocardiaceae</taxon>
        <taxon>Saccharopolyspora</taxon>
    </lineage>
</organism>
<dbReference type="PANTHER" id="PTHR44196">
    <property type="entry name" value="DEHYDROGENASE/REDUCTASE SDR FAMILY MEMBER 7B"/>
    <property type="match status" value="1"/>
</dbReference>
<dbReference type="InterPro" id="IPR002347">
    <property type="entry name" value="SDR_fam"/>
</dbReference>
<dbReference type="PROSITE" id="PS00061">
    <property type="entry name" value="ADH_SHORT"/>
    <property type="match status" value="1"/>
</dbReference>
<name>A0A073B044_9PSEU</name>
<dbReference type="PANTHER" id="PTHR44196:SF1">
    <property type="entry name" value="DEHYDROGENASE_REDUCTASE SDR FAMILY MEMBER 7B"/>
    <property type="match status" value="1"/>
</dbReference>
<sequence length="263" mass="27540">MSERAGLAVVTGASSGIGRELAKQFAHHGFDLVINAEGTGLEQVAEELRRTGVEVWPVQADLSRYDDVERLHSEVRAAGRPVDVAALNAGVGQGGSFAASDLADELAVIQLNVVSTVHLAKLLVNDMVARGAGKLLFTSSIASMMPGPYQATYNASKSFVQSFAEALADELRGTGVTVTSLEPGPTATDFFRRARMLDTRLGQSSKDDPASVAEQGVEALMAGRRKIVAGSRTTKAMGLVNSVLPDGVKAAAHRLLAKPRASG</sequence>
<evidence type="ECO:0000256" key="1">
    <source>
        <dbReference type="ARBA" id="ARBA00006484"/>
    </source>
</evidence>
<keyword evidence="5" id="KW-1185">Reference proteome</keyword>
<evidence type="ECO:0000313" key="4">
    <source>
        <dbReference type="EMBL" id="KEI44951.1"/>
    </source>
</evidence>
<comment type="similarity">
    <text evidence="1">Belongs to the short-chain dehydrogenases/reductases (SDR) family.</text>
</comment>
<dbReference type="GO" id="GO:0016020">
    <property type="term" value="C:membrane"/>
    <property type="evidence" value="ECO:0007669"/>
    <property type="project" value="TreeGrafter"/>
</dbReference>
<dbReference type="InterPro" id="IPR057326">
    <property type="entry name" value="KR_dom"/>
</dbReference>
<dbReference type="InterPro" id="IPR036291">
    <property type="entry name" value="NAD(P)-bd_dom_sf"/>
</dbReference>
<dbReference type="STRING" id="28042.GU90_06955"/>
<dbReference type="Gene3D" id="3.40.50.720">
    <property type="entry name" value="NAD(P)-binding Rossmann-like Domain"/>
    <property type="match status" value="1"/>
</dbReference>
<evidence type="ECO:0000313" key="5">
    <source>
        <dbReference type="Proteomes" id="UP000031419"/>
    </source>
</evidence>
<proteinExistence type="inferred from homology"/>
<dbReference type="PRINTS" id="PR00081">
    <property type="entry name" value="GDHRDH"/>
</dbReference>
<dbReference type="AlphaFoldDB" id="A0A073B044"/>
<comment type="caution">
    <text evidence="4">The sequence shown here is derived from an EMBL/GenBank/DDBJ whole genome shotgun (WGS) entry which is preliminary data.</text>
</comment>
<evidence type="ECO:0000259" key="3">
    <source>
        <dbReference type="SMART" id="SM00822"/>
    </source>
</evidence>
<reference evidence="4 5" key="1">
    <citation type="submission" date="2014-06" db="EMBL/GenBank/DDBJ databases">
        <title>Saccharopolyspora rectivirgula DSM-43113 Genome sequencing.</title>
        <authorList>
            <person name="Barrera C."/>
            <person name="Millon L."/>
            <person name="Rognon B."/>
            <person name="Zaugg C."/>
            <person name="Monod M."/>
        </authorList>
    </citation>
    <scope>NUCLEOTIDE SEQUENCE [LARGE SCALE GENOMIC DNA]</scope>
    <source>
        <strain evidence="4 5">DSM 43113</strain>
    </source>
</reference>
<accession>A0A073B044</accession>
<dbReference type="InterPro" id="IPR020904">
    <property type="entry name" value="Sc_DH/Rdtase_CS"/>
</dbReference>
<feature type="domain" description="Ketoreductase" evidence="3">
    <location>
        <begin position="6"/>
        <end position="184"/>
    </location>
</feature>
<dbReference type="Proteomes" id="UP000031419">
    <property type="component" value="Unassembled WGS sequence"/>
</dbReference>
<dbReference type="CDD" id="cd05233">
    <property type="entry name" value="SDR_c"/>
    <property type="match status" value="1"/>
</dbReference>
<keyword evidence="2" id="KW-0560">Oxidoreductase</keyword>
<dbReference type="EMBL" id="JNVU01000017">
    <property type="protein sequence ID" value="KEI44951.1"/>
    <property type="molecule type" value="Genomic_DNA"/>
</dbReference>
<gene>
    <name evidence="4" type="ORF">GU90_06955</name>
</gene>
<protein>
    <submittedName>
        <fullName evidence="4">Oxidoreductase</fullName>
    </submittedName>
</protein>